<proteinExistence type="predicted"/>
<name>A0ACC2T245_9FUNG</name>
<keyword evidence="2" id="KW-1185">Reference proteome</keyword>
<evidence type="ECO:0000313" key="2">
    <source>
        <dbReference type="Proteomes" id="UP001165960"/>
    </source>
</evidence>
<sequence length="67" mass="7209">MGESSANSDPTELTLKEQILPLILQKNCLAGTREDLSEGLFLLSKHSPDLALPAPSQTQLSDFVVTV</sequence>
<comment type="caution">
    <text evidence="1">The sequence shown here is derived from an EMBL/GenBank/DDBJ whole genome shotgun (WGS) entry which is preliminary data.</text>
</comment>
<evidence type="ECO:0000313" key="1">
    <source>
        <dbReference type="EMBL" id="KAJ9068638.1"/>
    </source>
</evidence>
<dbReference type="EMBL" id="QTSX02003707">
    <property type="protein sequence ID" value="KAJ9068638.1"/>
    <property type="molecule type" value="Genomic_DNA"/>
</dbReference>
<dbReference type="Proteomes" id="UP001165960">
    <property type="component" value="Unassembled WGS sequence"/>
</dbReference>
<gene>
    <name evidence="1" type="ORF">DSO57_1026628</name>
</gene>
<reference evidence="1" key="1">
    <citation type="submission" date="2022-04" db="EMBL/GenBank/DDBJ databases">
        <title>Genome of the entomopathogenic fungus Entomophthora muscae.</title>
        <authorList>
            <person name="Elya C."/>
            <person name="Lovett B.R."/>
            <person name="Lee E."/>
            <person name="Macias A.M."/>
            <person name="Hajek A.E."/>
            <person name="De Bivort B.L."/>
            <person name="Kasson M.T."/>
            <person name="De Fine Licht H.H."/>
            <person name="Stajich J.E."/>
        </authorList>
    </citation>
    <scope>NUCLEOTIDE SEQUENCE</scope>
    <source>
        <strain evidence="1">Berkeley</strain>
    </source>
</reference>
<accession>A0ACC2T245</accession>
<organism evidence="1 2">
    <name type="scientific">Entomophthora muscae</name>
    <dbReference type="NCBI Taxonomy" id="34485"/>
    <lineage>
        <taxon>Eukaryota</taxon>
        <taxon>Fungi</taxon>
        <taxon>Fungi incertae sedis</taxon>
        <taxon>Zoopagomycota</taxon>
        <taxon>Entomophthoromycotina</taxon>
        <taxon>Entomophthoromycetes</taxon>
        <taxon>Entomophthorales</taxon>
        <taxon>Entomophthoraceae</taxon>
        <taxon>Entomophthora</taxon>
    </lineage>
</organism>
<protein>
    <submittedName>
        <fullName evidence="1">Uncharacterized protein</fullName>
    </submittedName>
</protein>